<protein>
    <submittedName>
        <fullName evidence="1">Uncharacterized protein</fullName>
    </submittedName>
</protein>
<gene>
    <name evidence="1" type="ORF">MM171B04050_0004</name>
</gene>
<proteinExistence type="predicted"/>
<evidence type="ECO:0000313" key="1">
    <source>
        <dbReference type="EMBL" id="QJH93262.1"/>
    </source>
</evidence>
<organism evidence="1">
    <name type="scientific">viral metagenome</name>
    <dbReference type="NCBI Taxonomy" id="1070528"/>
    <lineage>
        <taxon>unclassified sequences</taxon>
        <taxon>metagenomes</taxon>
        <taxon>organismal metagenomes</taxon>
    </lineage>
</organism>
<accession>A0A6M3X689</accession>
<name>A0A6M3X689_9ZZZZ</name>
<reference evidence="1" key="1">
    <citation type="submission" date="2020-03" db="EMBL/GenBank/DDBJ databases">
        <title>The deep terrestrial virosphere.</title>
        <authorList>
            <person name="Holmfeldt K."/>
            <person name="Nilsson E."/>
            <person name="Simone D."/>
            <person name="Lopez-Fernandez M."/>
            <person name="Wu X."/>
            <person name="de Brujin I."/>
            <person name="Lundin D."/>
            <person name="Andersson A."/>
            <person name="Bertilsson S."/>
            <person name="Dopson M."/>
        </authorList>
    </citation>
    <scope>NUCLEOTIDE SEQUENCE</scope>
    <source>
        <strain evidence="1">MM171B04050</strain>
    </source>
</reference>
<dbReference type="EMBL" id="MT143961">
    <property type="protein sequence ID" value="QJH93262.1"/>
    <property type="molecule type" value="Genomic_DNA"/>
</dbReference>
<sequence length="61" mass="7166">MAEEQQVLDQKQDRHRARLRRDVRLRLAVAMRYAFDDGIVRLRAITDEEWAAAVAKEEGEL</sequence>
<dbReference type="AlphaFoldDB" id="A0A6M3X689"/>